<dbReference type="Gene3D" id="3.30.420.40">
    <property type="match status" value="2"/>
</dbReference>
<dbReference type="PANTHER" id="PTHR45639">
    <property type="entry name" value="HSC70CB, ISOFORM G-RELATED"/>
    <property type="match status" value="1"/>
</dbReference>
<dbReference type="Gene3D" id="3.90.640.10">
    <property type="entry name" value="Actin, Chain A, domain 4"/>
    <property type="match status" value="1"/>
</dbReference>
<organism evidence="8 9">
    <name type="scientific">Saccharopolyspora gloriosae</name>
    <dbReference type="NCBI Taxonomy" id="455344"/>
    <lineage>
        <taxon>Bacteria</taxon>
        <taxon>Bacillati</taxon>
        <taxon>Actinomycetota</taxon>
        <taxon>Actinomycetes</taxon>
        <taxon>Pseudonocardiales</taxon>
        <taxon>Pseudonocardiaceae</taxon>
        <taxon>Saccharopolyspora</taxon>
    </lineage>
</organism>
<sequence>MRYGVGIDLGTSFTSAAFSMPGGTRMVSMSPAVIVPSVAYRAPDGPLLTGDAALHPDADPRNVARHFKRRLGDPTPLLLGGTGYSPAELMAAQLSDVLATTARLVGGPPDSVVLTYPAMWGPYRREHFAEVPRLADVPDFRLLTEPEAAATHYSTERRLGDGEVIAVYDLGGGTFDTTILRMRDGRMEILGTPEGIEYLGGTDFDDAICAHLDERLDGAISELDQSDPEGAQARAAIQAMCLRAKEELSSEPDVLLSVPLPGGPREVTITRLEFNEMITPAVRQTIDALHRTTASAGLTADDLSAVLLAGGSSRVPLVGQLIAEEFDKPVRGSLHPKHTVALGAAQVSAPPRSAASTSVAGGASAGTPAGRPSRPRRKWLVPGIAAAAVVLVGIAVTSFVTTTGGTTAAPPPAPRVVYDGQIAAEFSGFGASELNDWRGESFTDGLAQGPRIRSTSDGLRATWDDALPAQVYVQTKGDVPPVDLSPYLAEGALVFDAVLHAPPTGYAGIAVHCDYPCGVELPATELFRDLPLGKRTTVEIPLECFTEGKERPTGVPSHELTSTLEPGKVNTPFVVFSQKSMDVTFSNIRWEPTAANDPLATGCDAMS</sequence>
<evidence type="ECO:0000313" key="8">
    <source>
        <dbReference type="EMBL" id="MBB5069314.1"/>
    </source>
</evidence>
<feature type="compositionally biased region" description="Low complexity" evidence="6">
    <location>
        <begin position="352"/>
        <end position="372"/>
    </location>
</feature>
<dbReference type="InterPro" id="IPR013126">
    <property type="entry name" value="Hsp_70_fam"/>
</dbReference>
<evidence type="ECO:0000259" key="7">
    <source>
        <dbReference type="Pfam" id="PF18559"/>
    </source>
</evidence>
<dbReference type="Proteomes" id="UP000580474">
    <property type="component" value="Unassembled WGS sequence"/>
</dbReference>
<dbReference type="InterPro" id="IPR018181">
    <property type="entry name" value="Heat_shock_70_CS"/>
</dbReference>
<evidence type="ECO:0000256" key="6">
    <source>
        <dbReference type="SAM" id="MobiDB-lite"/>
    </source>
</evidence>
<accession>A0A840NCI1</accession>
<dbReference type="PANTHER" id="PTHR45639:SF34">
    <property type="entry name" value="CHAPERONE PROTEIN DNAK"/>
    <property type="match status" value="1"/>
</dbReference>
<dbReference type="PRINTS" id="PR00301">
    <property type="entry name" value="HEATSHOCK70"/>
</dbReference>
<dbReference type="Pfam" id="PF00012">
    <property type="entry name" value="HSP70"/>
    <property type="match status" value="1"/>
</dbReference>
<evidence type="ECO:0000256" key="5">
    <source>
        <dbReference type="ARBA" id="ARBA00023186"/>
    </source>
</evidence>
<reference evidence="8 9" key="1">
    <citation type="submission" date="2020-08" db="EMBL/GenBank/DDBJ databases">
        <title>Sequencing the genomes of 1000 actinobacteria strains.</title>
        <authorList>
            <person name="Klenk H.-P."/>
        </authorList>
    </citation>
    <scope>NUCLEOTIDE SEQUENCE [LARGE SCALE GENOMIC DNA]</scope>
    <source>
        <strain evidence="8 9">DSM 45582</strain>
    </source>
</reference>
<dbReference type="GO" id="GO:0140662">
    <property type="term" value="F:ATP-dependent protein folding chaperone"/>
    <property type="evidence" value="ECO:0007669"/>
    <property type="project" value="InterPro"/>
</dbReference>
<evidence type="ECO:0000256" key="1">
    <source>
        <dbReference type="ARBA" id="ARBA00007381"/>
    </source>
</evidence>
<comment type="similarity">
    <text evidence="1">Belongs to the heat shock protein 70 family.</text>
</comment>
<comment type="caution">
    <text evidence="8">The sequence shown here is derived from an EMBL/GenBank/DDBJ whole genome shotgun (WGS) entry which is preliminary data.</text>
</comment>
<dbReference type="InterPro" id="IPR043129">
    <property type="entry name" value="ATPase_NBD"/>
</dbReference>
<gene>
    <name evidence="8" type="ORF">BJ969_002402</name>
</gene>
<dbReference type="GO" id="GO:0005524">
    <property type="term" value="F:ATP binding"/>
    <property type="evidence" value="ECO:0007669"/>
    <property type="project" value="UniProtKB-KW"/>
</dbReference>
<protein>
    <submittedName>
        <fullName evidence="8">Actin-like ATPase involved in cell morphogenesis</fullName>
    </submittedName>
</protein>
<name>A0A840NCI1_9PSEU</name>
<dbReference type="InterPro" id="IPR041443">
    <property type="entry name" value="Exop_C"/>
</dbReference>
<dbReference type="AlphaFoldDB" id="A0A840NCI1"/>
<dbReference type="EMBL" id="JACHIV010000001">
    <property type="protein sequence ID" value="MBB5069314.1"/>
    <property type="molecule type" value="Genomic_DNA"/>
</dbReference>
<keyword evidence="4" id="KW-0346">Stress response</keyword>
<dbReference type="PROSITE" id="PS01036">
    <property type="entry name" value="HSP70_3"/>
    <property type="match status" value="1"/>
</dbReference>
<dbReference type="GO" id="GO:0030968">
    <property type="term" value="P:endoplasmic reticulum unfolded protein response"/>
    <property type="evidence" value="ECO:0007669"/>
    <property type="project" value="TreeGrafter"/>
</dbReference>
<dbReference type="Pfam" id="PF18559">
    <property type="entry name" value="Exop_C"/>
    <property type="match status" value="1"/>
</dbReference>
<proteinExistence type="inferred from homology"/>
<keyword evidence="3" id="KW-0067">ATP-binding</keyword>
<evidence type="ECO:0000256" key="3">
    <source>
        <dbReference type="ARBA" id="ARBA00022840"/>
    </source>
</evidence>
<dbReference type="SUPFAM" id="SSF53067">
    <property type="entry name" value="Actin-like ATPase domain"/>
    <property type="match status" value="2"/>
</dbReference>
<dbReference type="Gene3D" id="2.60.120.430">
    <property type="entry name" value="Galactose-binding lectin"/>
    <property type="match status" value="1"/>
</dbReference>
<dbReference type="RefSeq" id="WP_343071355.1">
    <property type="nucleotide sequence ID" value="NZ_JACHIV010000001.1"/>
</dbReference>
<keyword evidence="2" id="KW-0547">Nucleotide-binding</keyword>
<evidence type="ECO:0000256" key="2">
    <source>
        <dbReference type="ARBA" id="ARBA00022741"/>
    </source>
</evidence>
<keyword evidence="5" id="KW-0143">Chaperone</keyword>
<feature type="domain" description="ExoP galactose-binding-like" evidence="7">
    <location>
        <begin position="456"/>
        <end position="590"/>
    </location>
</feature>
<keyword evidence="9" id="KW-1185">Reference proteome</keyword>
<evidence type="ECO:0000313" key="9">
    <source>
        <dbReference type="Proteomes" id="UP000580474"/>
    </source>
</evidence>
<feature type="region of interest" description="Disordered" evidence="6">
    <location>
        <begin position="346"/>
        <end position="376"/>
    </location>
</feature>
<dbReference type="PROSITE" id="PS00329">
    <property type="entry name" value="HSP70_2"/>
    <property type="match status" value="1"/>
</dbReference>
<evidence type="ECO:0000256" key="4">
    <source>
        <dbReference type="ARBA" id="ARBA00023016"/>
    </source>
</evidence>